<sequence length="304" mass="31179">MRKIIATAVIAAFGFAGIAPAIAADAATVALTGGGKAVVNTMPDSLVATTNSAGLVEYKADGITIAGCEKVATTTVTPFKATCTWLPTVASKVSLSAIFTPTDTTVAAVTSAAVVAAVGSPTQGVVSPINIYADTVLASGSTGVLAPRFSACAVQSEYLLGQKIVFRVYGNNADLGGAVMDNTNTAKAYIEVAGVKDPIPLAYGNHSGISFWTAVLATGTAVGQYSTLGVINYKVTMVAKDITVAKVLGTKRVAKTVDGKTTWEWVSYYKNKKLTWPIKGATGTLVPNWTATSLLTLYAAPVAK</sequence>
<dbReference type="AlphaFoldDB" id="A0A6J7EVQ0"/>
<reference evidence="1" key="1">
    <citation type="submission" date="2020-05" db="EMBL/GenBank/DDBJ databases">
        <authorList>
            <person name="Chiriac C."/>
            <person name="Salcher M."/>
            <person name="Ghai R."/>
            <person name="Kavagutti S V."/>
        </authorList>
    </citation>
    <scope>NUCLEOTIDE SEQUENCE</scope>
</reference>
<dbReference type="EMBL" id="CAFBLZ010000046">
    <property type="protein sequence ID" value="CAB4885628.1"/>
    <property type="molecule type" value="Genomic_DNA"/>
</dbReference>
<evidence type="ECO:0000313" key="1">
    <source>
        <dbReference type="EMBL" id="CAB4885628.1"/>
    </source>
</evidence>
<organism evidence="1">
    <name type="scientific">freshwater metagenome</name>
    <dbReference type="NCBI Taxonomy" id="449393"/>
    <lineage>
        <taxon>unclassified sequences</taxon>
        <taxon>metagenomes</taxon>
        <taxon>ecological metagenomes</taxon>
    </lineage>
</organism>
<protein>
    <submittedName>
        <fullName evidence="1">Unannotated protein</fullName>
    </submittedName>
</protein>
<name>A0A6J7EVQ0_9ZZZZ</name>
<proteinExistence type="predicted"/>
<gene>
    <name evidence="1" type="ORF">UFOPK3482_00659</name>
</gene>
<accession>A0A6J7EVQ0</accession>